<feature type="compositionally biased region" description="Basic residues" evidence="1">
    <location>
        <begin position="70"/>
        <end position="83"/>
    </location>
</feature>
<organism evidence="3 4">
    <name type="scientific">Malassezia nana</name>
    <dbReference type="NCBI Taxonomy" id="180528"/>
    <lineage>
        <taxon>Eukaryota</taxon>
        <taxon>Fungi</taxon>
        <taxon>Dikarya</taxon>
        <taxon>Basidiomycota</taxon>
        <taxon>Ustilaginomycotina</taxon>
        <taxon>Malasseziomycetes</taxon>
        <taxon>Malasseziales</taxon>
        <taxon>Malasseziaceae</taxon>
        <taxon>Malassezia</taxon>
    </lineage>
</organism>
<feature type="region of interest" description="Disordered" evidence="1">
    <location>
        <begin position="1"/>
        <end position="95"/>
    </location>
</feature>
<reference evidence="3" key="1">
    <citation type="submission" date="2023-03" db="EMBL/GenBank/DDBJ databases">
        <title>Mating type loci evolution in Malassezia.</title>
        <authorList>
            <person name="Coelho M.A."/>
        </authorList>
    </citation>
    <scope>NUCLEOTIDE SEQUENCE</scope>
    <source>
        <strain evidence="3">CBS 9557</strain>
    </source>
</reference>
<keyword evidence="4" id="KW-1185">Reference proteome</keyword>
<evidence type="ECO:0000313" key="3">
    <source>
        <dbReference type="EMBL" id="WFD25991.1"/>
    </source>
</evidence>
<evidence type="ECO:0000313" key="4">
    <source>
        <dbReference type="Proteomes" id="UP001213623"/>
    </source>
</evidence>
<proteinExistence type="predicted"/>
<feature type="domain" description="WKF" evidence="2">
    <location>
        <begin position="106"/>
        <end position="132"/>
    </location>
</feature>
<dbReference type="AlphaFoldDB" id="A0AAF0EJQ3"/>
<sequence length="266" mass="28443">MAKRLRKRVSKKARLARTDADEGAPASSEVPDAVQDSNVKAQADEASAPAVAPPTSTPAPEPEADDGTGKKRKRTRKRKRSHAPHAGPDVSSMEELSETAQRAIAYAQLFLTDKSAWKFSKQKQNWLLRHMLWSPALVRVGEALGQASLESIDEALRAAAPPAVALPEHGAWIDDAHVSVVAHYLASVAGLAQQRMKETLGLAATPPEGAAALAEADTEASQAESASPPARSNDTAGPLVAQWFRLRVERATSLLEWILACQDTPT</sequence>
<gene>
    <name evidence="3" type="ORF">MNAN1_000966</name>
</gene>
<feature type="region of interest" description="Disordered" evidence="1">
    <location>
        <begin position="209"/>
        <end position="235"/>
    </location>
</feature>
<dbReference type="InterPro" id="IPR019327">
    <property type="entry name" value="WKF"/>
</dbReference>
<protein>
    <recommendedName>
        <fullName evidence="2">WKF domain-containing protein</fullName>
    </recommendedName>
</protein>
<feature type="compositionally biased region" description="Low complexity" evidence="1">
    <location>
        <begin position="209"/>
        <end position="232"/>
    </location>
</feature>
<dbReference type="EMBL" id="CP119893">
    <property type="protein sequence ID" value="WFD25991.1"/>
    <property type="molecule type" value="Genomic_DNA"/>
</dbReference>
<evidence type="ECO:0000256" key="1">
    <source>
        <dbReference type="SAM" id="MobiDB-lite"/>
    </source>
</evidence>
<feature type="compositionally biased region" description="Basic residues" evidence="1">
    <location>
        <begin position="1"/>
        <end position="15"/>
    </location>
</feature>
<accession>A0AAF0EJQ3</accession>
<dbReference type="PANTHER" id="PTHR22306:SF2">
    <property type="entry name" value="CHROMOSOME 7 OPEN READING FRAME 50"/>
    <property type="match status" value="1"/>
</dbReference>
<evidence type="ECO:0000259" key="2">
    <source>
        <dbReference type="Pfam" id="PF10180"/>
    </source>
</evidence>
<name>A0AAF0EJQ3_9BASI</name>
<dbReference type="PANTHER" id="PTHR22306">
    <property type="entry name" value="CHROMOSOME 7 OPEN READING FRAME 50"/>
    <property type="match status" value="1"/>
</dbReference>
<feature type="compositionally biased region" description="Pro residues" evidence="1">
    <location>
        <begin position="51"/>
        <end position="61"/>
    </location>
</feature>
<dbReference type="Proteomes" id="UP001213623">
    <property type="component" value="Chromosome 2"/>
</dbReference>
<dbReference type="Pfam" id="PF10180">
    <property type="entry name" value="WKF"/>
    <property type="match status" value="1"/>
</dbReference>